<feature type="domain" description="Thioredoxin" evidence="3">
    <location>
        <begin position="22"/>
        <end position="206"/>
    </location>
</feature>
<dbReference type="PANTHER" id="PTHR12151:SF25">
    <property type="entry name" value="LINALOOL DEHYDRATASE_ISOMERASE DOMAIN-CONTAINING PROTEIN"/>
    <property type="match status" value="1"/>
</dbReference>
<dbReference type="Gene3D" id="3.40.30.10">
    <property type="entry name" value="Glutaredoxin"/>
    <property type="match status" value="1"/>
</dbReference>
<gene>
    <name evidence="4" type="ORF">J2S74_002829</name>
</gene>
<dbReference type="Proteomes" id="UP001230005">
    <property type="component" value="Unassembled WGS sequence"/>
</dbReference>
<dbReference type="InterPro" id="IPR013766">
    <property type="entry name" value="Thioredoxin_domain"/>
</dbReference>
<dbReference type="PROSITE" id="PS51352">
    <property type="entry name" value="THIOREDOXIN_2"/>
    <property type="match status" value="1"/>
</dbReference>
<name>A0ABT9ZXI6_9BACI</name>
<evidence type="ECO:0000256" key="2">
    <source>
        <dbReference type="ARBA" id="ARBA00023008"/>
    </source>
</evidence>
<comment type="similarity">
    <text evidence="1">Belongs to the SCO1/2 family.</text>
</comment>
<evidence type="ECO:0000259" key="3">
    <source>
        <dbReference type="PROSITE" id="PS51352"/>
    </source>
</evidence>
<keyword evidence="2" id="KW-0186">Copper</keyword>
<organism evidence="4 5">
    <name type="scientific">Evansella vedderi</name>
    <dbReference type="NCBI Taxonomy" id="38282"/>
    <lineage>
        <taxon>Bacteria</taxon>
        <taxon>Bacillati</taxon>
        <taxon>Bacillota</taxon>
        <taxon>Bacilli</taxon>
        <taxon>Bacillales</taxon>
        <taxon>Bacillaceae</taxon>
        <taxon>Evansella</taxon>
    </lineage>
</organism>
<sequence>MLRTKNVIYMGMFLILLQGCSFLYQSPEPPQSNAIVDLTREEEPWMVTPLSGLDENGDAWSTEDMSGEWWLAKTIFTRCPTVCMTMTPNMVTLQEALAEEGLDVKIVSFTVDPEFDTPERMERYGEAYGASFDNWQFISGYEEEEITEFAAQSFKATVMKIPEQEDILHSTRFFLMNRDGQVVRLYNGESGFDLEAYIEDLTNLLTSEN</sequence>
<dbReference type="PROSITE" id="PS51257">
    <property type="entry name" value="PROKAR_LIPOPROTEIN"/>
    <property type="match status" value="1"/>
</dbReference>
<evidence type="ECO:0000256" key="1">
    <source>
        <dbReference type="ARBA" id="ARBA00010996"/>
    </source>
</evidence>
<protein>
    <submittedName>
        <fullName evidence="4">Protein SCO1/2</fullName>
    </submittedName>
</protein>
<keyword evidence="5" id="KW-1185">Reference proteome</keyword>
<proteinExistence type="inferred from homology"/>
<evidence type="ECO:0000313" key="4">
    <source>
        <dbReference type="EMBL" id="MDQ0255447.1"/>
    </source>
</evidence>
<comment type="caution">
    <text evidence="4">The sequence shown here is derived from an EMBL/GenBank/DDBJ whole genome shotgun (WGS) entry which is preliminary data.</text>
</comment>
<dbReference type="Pfam" id="PF02630">
    <property type="entry name" value="SCO1-SenC"/>
    <property type="match status" value="1"/>
</dbReference>
<dbReference type="RefSeq" id="WP_307326372.1">
    <property type="nucleotide sequence ID" value="NZ_JAUSUG010000010.1"/>
</dbReference>
<accession>A0ABT9ZXI6</accession>
<evidence type="ECO:0000313" key="5">
    <source>
        <dbReference type="Proteomes" id="UP001230005"/>
    </source>
</evidence>
<dbReference type="EMBL" id="JAUSUG010000010">
    <property type="protein sequence ID" value="MDQ0255447.1"/>
    <property type="molecule type" value="Genomic_DNA"/>
</dbReference>
<dbReference type="InterPro" id="IPR003782">
    <property type="entry name" value="SCO1/SenC"/>
</dbReference>
<dbReference type="PANTHER" id="PTHR12151">
    <property type="entry name" value="ELECTRON TRANSPORT PROTIN SCO1/SENC FAMILY MEMBER"/>
    <property type="match status" value="1"/>
</dbReference>
<dbReference type="InterPro" id="IPR036249">
    <property type="entry name" value="Thioredoxin-like_sf"/>
</dbReference>
<dbReference type="CDD" id="cd02968">
    <property type="entry name" value="SCO"/>
    <property type="match status" value="1"/>
</dbReference>
<dbReference type="SUPFAM" id="SSF52833">
    <property type="entry name" value="Thioredoxin-like"/>
    <property type="match status" value="1"/>
</dbReference>
<reference evidence="4 5" key="1">
    <citation type="submission" date="2023-07" db="EMBL/GenBank/DDBJ databases">
        <title>Genomic Encyclopedia of Type Strains, Phase IV (KMG-IV): sequencing the most valuable type-strain genomes for metagenomic binning, comparative biology and taxonomic classification.</title>
        <authorList>
            <person name="Goeker M."/>
        </authorList>
    </citation>
    <scope>NUCLEOTIDE SEQUENCE [LARGE SCALE GENOMIC DNA]</scope>
    <source>
        <strain evidence="4 5">DSM 9768</strain>
    </source>
</reference>